<evidence type="ECO:0000256" key="1">
    <source>
        <dbReference type="SAM" id="MobiDB-lite"/>
    </source>
</evidence>
<evidence type="ECO:0000313" key="3">
    <source>
        <dbReference type="Proteomes" id="UP000502508"/>
    </source>
</evidence>
<protein>
    <submittedName>
        <fullName evidence="2">Uncharacterized protein</fullName>
    </submittedName>
</protein>
<feature type="region of interest" description="Disordered" evidence="1">
    <location>
        <begin position="73"/>
        <end position="96"/>
    </location>
</feature>
<organism evidence="2 3">
    <name type="scientific">Phytohabitans flavus</name>
    <dbReference type="NCBI Taxonomy" id="1076124"/>
    <lineage>
        <taxon>Bacteria</taxon>
        <taxon>Bacillati</taxon>
        <taxon>Actinomycetota</taxon>
        <taxon>Actinomycetes</taxon>
        <taxon>Micromonosporales</taxon>
        <taxon>Micromonosporaceae</taxon>
    </lineage>
</organism>
<gene>
    <name evidence="2" type="ORF">Pflav_015200</name>
</gene>
<sequence>MTSAPATSCAKPSVHDAASTTTGRAPSPVARSNASRARSRIVAYPSVSPFDFHGVPQHSDPIVSGTRIGTLARAQRARKAARTPESPNIADVHEGK</sequence>
<dbReference type="EMBL" id="AP022870">
    <property type="protein sequence ID" value="BCB75110.1"/>
    <property type="molecule type" value="Genomic_DNA"/>
</dbReference>
<feature type="compositionally biased region" description="Low complexity" evidence="1">
    <location>
        <begin position="24"/>
        <end position="37"/>
    </location>
</feature>
<name>A0A6F8XMR9_9ACTN</name>
<proteinExistence type="predicted"/>
<feature type="region of interest" description="Disordered" evidence="1">
    <location>
        <begin position="1"/>
        <end position="37"/>
    </location>
</feature>
<dbReference type="AlphaFoldDB" id="A0A6F8XMR9"/>
<reference evidence="2 3" key="1">
    <citation type="submission" date="2020-03" db="EMBL/GenBank/DDBJ databases">
        <title>Whole genome shotgun sequence of Phytohabitans flavus NBRC 107702.</title>
        <authorList>
            <person name="Komaki H."/>
            <person name="Tamura T."/>
        </authorList>
    </citation>
    <scope>NUCLEOTIDE SEQUENCE [LARGE SCALE GENOMIC DNA]</scope>
    <source>
        <strain evidence="2 3">NBRC 107702</strain>
    </source>
</reference>
<accession>A0A6F8XMR9</accession>
<keyword evidence="3" id="KW-1185">Reference proteome</keyword>
<reference evidence="2 3" key="2">
    <citation type="submission" date="2020-03" db="EMBL/GenBank/DDBJ databases">
        <authorList>
            <person name="Ichikawa N."/>
            <person name="Kimura A."/>
            <person name="Kitahashi Y."/>
            <person name="Uohara A."/>
        </authorList>
    </citation>
    <scope>NUCLEOTIDE SEQUENCE [LARGE SCALE GENOMIC DNA]</scope>
    <source>
        <strain evidence="2 3">NBRC 107702</strain>
    </source>
</reference>
<dbReference type="KEGG" id="pfla:Pflav_015200"/>
<dbReference type="Proteomes" id="UP000502508">
    <property type="component" value="Chromosome"/>
</dbReference>
<evidence type="ECO:0000313" key="2">
    <source>
        <dbReference type="EMBL" id="BCB75110.1"/>
    </source>
</evidence>